<feature type="region of interest" description="Disordered" evidence="1">
    <location>
        <begin position="43"/>
        <end position="69"/>
    </location>
</feature>
<dbReference type="EMBL" id="CAJOBZ010000015">
    <property type="protein sequence ID" value="CAF4846685.1"/>
    <property type="molecule type" value="Genomic_DNA"/>
</dbReference>
<dbReference type="Proteomes" id="UP000663880">
    <property type="component" value="Unassembled WGS sequence"/>
</dbReference>
<protein>
    <submittedName>
        <fullName evidence="2">Uncharacterized protein</fullName>
    </submittedName>
</protein>
<name>A0A821RSN8_9NEOP</name>
<feature type="compositionally biased region" description="Basic and acidic residues" evidence="1">
    <location>
        <begin position="45"/>
        <end position="55"/>
    </location>
</feature>
<comment type="caution">
    <text evidence="2">The sequence shown here is derived from an EMBL/GenBank/DDBJ whole genome shotgun (WGS) entry which is preliminary data.</text>
</comment>
<accession>A0A821RSN8</accession>
<keyword evidence="3" id="KW-1185">Reference proteome</keyword>
<proteinExistence type="predicted"/>
<sequence>MDSPPVVFGFGFLCVVRKHWLVRLSNTLHCCCRPEPERGVSSMARIDKAASKHPQEISPSAGRESARCP</sequence>
<dbReference type="AlphaFoldDB" id="A0A821RSN8"/>
<evidence type="ECO:0000256" key="1">
    <source>
        <dbReference type="SAM" id="MobiDB-lite"/>
    </source>
</evidence>
<reference evidence="2" key="1">
    <citation type="submission" date="2021-02" db="EMBL/GenBank/DDBJ databases">
        <authorList>
            <person name="Steward A R."/>
        </authorList>
    </citation>
    <scope>NUCLEOTIDE SEQUENCE</scope>
</reference>
<evidence type="ECO:0000313" key="3">
    <source>
        <dbReference type="Proteomes" id="UP000663880"/>
    </source>
</evidence>
<evidence type="ECO:0000313" key="2">
    <source>
        <dbReference type="EMBL" id="CAF4846685.1"/>
    </source>
</evidence>
<gene>
    <name evidence="2" type="ORF">PMACD_LOCUS6690</name>
</gene>
<organism evidence="2 3">
    <name type="scientific">Pieris macdunnoughi</name>
    <dbReference type="NCBI Taxonomy" id="345717"/>
    <lineage>
        <taxon>Eukaryota</taxon>
        <taxon>Metazoa</taxon>
        <taxon>Ecdysozoa</taxon>
        <taxon>Arthropoda</taxon>
        <taxon>Hexapoda</taxon>
        <taxon>Insecta</taxon>
        <taxon>Pterygota</taxon>
        <taxon>Neoptera</taxon>
        <taxon>Endopterygota</taxon>
        <taxon>Lepidoptera</taxon>
        <taxon>Glossata</taxon>
        <taxon>Ditrysia</taxon>
        <taxon>Papilionoidea</taxon>
        <taxon>Pieridae</taxon>
        <taxon>Pierinae</taxon>
        <taxon>Pieris</taxon>
    </lineage>
</organism>